<feature type="compositionally biased region" description="Basic residues" evidence="8">
    <location>
        <begin position="707"/>
        <end position="726"/>
    </location>
</feature>
<feature type="compositionally biased region" description="Polar residues" evidence="8">
    <location>
        <begin position="729"/>
        <end position="756"/>
    </location>
</feature>
<evidence type="ECO:0000313" key="10">
    <source>
        <dbReference type="Proteomes" id="UP000471633"/>
    </source>
</evidence>
<dbReference type="GO" id="GO:0005525">
    <property type="term" value="F:GTP binding"/>
    <property type="evidence" value="ECO:0007669"/>
    <property type="project" value="UniProtKB-KW"/>
</dbReference>
<dbReference type="PANTHER" id="PTHR45655:SF10">
    <property type="entry name" value="SOLUBLE GUANYLATE CYCLASE 88E"/>
    <property type="match status" value="1"/>
</dbReference>
<dbReference type="InterPro" id="IPR038158">
    <property type="entry name" value="H-NOX_domain_sf"/>
</dbReference>
<dbReference type="RefSeq" id="XP_035590213.1">
    <property type="nucleotide sequence ID" value="XM_035734005.2"/>
</dbReference>
<dbReference type="InterPro" id="IPR042463">
    <property type="entry name" value="HNOB_dom_associated_sf"/>
</dbReference>
<dbReference type="Gene3D" id="3.30.450.260">
    <property type="entry name" value="Haem NO binding associated domain"/>
    <property type="match status" value="1"/>
</dbReference>
<reference evidence="9" key="4">
    <citation type="journal article" date="2022" name="PLoS Pathog.">
        <title>Chromosome-level genome of Schistosoma haematobium underpins genome-wide explorations of molecular variation.</title>
        <authorList>
            <person name="Stroehlein A.J."/>
            <person name="Korhonen P.K."/>
            <person name="Lee V.V."/>
            <person name="Ralph S.A."/>
            <person name="Mentink-Kane M."/>
            <person name="You H."/>
            <person name="McManus D.P."/>
            <person name="Tchuente L.T."/>
            <person name="Stothard J.R."/>
            <person name="Kaur P."/>
            <person name="Dudchenko O."/>
            <person name="Aiden E.L."/>
            <person name="Yang B."/>
            <person name="Yang H."/>
            <person name="Emery A.M."/>
            <person name="Webster B.L."/>
            <person name="Brindley P.J."/>
            <person name="Rollinson D."/>
            <person name="Chang B.C.H."/>
            <person name="Gasser R.B."/>
            <person name="Young N.D."/>
        </authorList>
    </citation>
    <scope>NUCLEOTIDE SEQUENCE</scope>
</reference>
<dbReference type="Gene3D" id="3.90.1520.10">
    <property type="entry name" value="H-NOX domain"/>
    <property type="match status" value="1"/>
</dbReference>
<dbReference type="InterPro" id="IPR029787">
    <property type="entry name" value="Nucleotide_cyclase"/>
</dbReference>
<gene>
    <name evidence="9" type="primary">GYC88E_1</name>
    <name evidence="9" type="ORF">MS3_00001538</name>
</gene>
<organism evidence="9 10">
    <name type="scientific">Schistosoma haematobium</name>
    <name type="common">Blood fluke</name>
    <dbReference type="NCBI Taxonomy" id="6185"/>
    <lineage>
        <taxon>Eukaryota</taxon>
        <taxon>Metazoa</taxon>
        <taxon>Spiralia</taxon>
        <taxon>Lophotrochozoa</taxon>
        <taxon>Platyhelminthes</taxon>
        <taxon>Trematoda</taxon>
        <taxon>Digenea</taxon>
        <taxon>Strigeidida</taxon>
        <taxon>Schistosomatoidea</taxon>
        <taxon>Schistosomatidae</taxon>
        <taxon>Schistosoma</taxon>
    </lineage>
</organism>
<dbReference type="Proteomes" id="UP000471633">
    <property type="component" value="Unassembled WGS sequence"/>
</dbReference>
<dbReference type="Gene3D" id="6.10.250.780">
    <property type="match status" value="1"/>
</dbReference>
<dbReference type="PANTHER" id="PTHR45655">
    <property type="entry name" value="GUANYLATE CYCLASE SOLUBLE SUBUNIT BETA-2"/>
    <property type="match status" value="1"/>
</dbReference>
<evidence type="ECO:0000256" key="5">
    <source>
        <dbReference type="ARBA" id="ARBA00023134"/>
    </source>
</evidence>
<dbReference type="Pfam" id="PF00211">
    <property type="entry name" value="Guanylate_cyc"/>
    <property type="match status" value="1"/>
</dbReference>
<dbReference type="EMBL" id="AMPZ03000001">
    <property type="protein sequence ID" value="KAH9595531.1"/>
    <property type="molecule type" value="Genomic_DNA"/>
</dbReference>
<keyword evidence="4" id="KW-0547">Nucleotide-binding</keyword>
<dbReference type="GO" id="GO:0019826">
    <property type="term" value="F:oxygen sensor activity"/>
    <property type="evidence" value="ECO:0007669"/>
    <property type="project" value="TreeGrafter"/>
</dbReference>
<dbReference type="GeneID" id="24591183"/>
<evidence type="ECO:0000256" key="2">
    <source>
        <dbReference type="ARBA" id="ARBA00012202"/>
    </source>
</evidence>
<feature type="region of interest" description="Disordered" evidence="8">
    <location>
        <begin position="655"/>
        <end position="756"/>
    </location>
</feature>
<dbReference type="EC" id="4.6.1.2" evidence="2"/>
<dbReference type="GO" id="GO:0004383">
    <property type="term" value="F:guanylate cyclase activity"/>
    <property type="evidence" value="ECO:0007669"/>
    <property type="project" value="UniProtKB-EC"/>
</dbReference>
<keyword evidence="3" id="KW-0963">Cytoplasm</keyword>
<evidence type="ECO:0000256" key="7">
    <source>
        <dbReference type="ARBA" id="ARBA00023293"/>
    </source>
</evidence>
<dbReference type="CDD" id="cd07302">
    <property type="entry name" value="CHD"/>
    <property type="match status" value="1"/>
</dbReference>
<proteinExistence type="predicted"/>
<sequence>MYGILFEILRNYIDETFGPSTWEAAVQIVNGQQLEIQTNRNYSTRLLTRIISTLCEFIGLPEEDIYYEFGIKSVDYLSNNGFQSLLQVLGKNYIDFVHNINEMHEYLHYSYPKIKPPNIQVTSINHNVITLVYSSAREEFAHYLRSQLIYIAKLYFQLDVSAKLVDKRKQVASHIYTFKLYNKGLSWIELLEKDNQLNKYISLLDLTVSLPEKEFLGILPFHLVLTKDMTIKRVGKGFSCLRNDISGKEFVTCFLISKPKTNPNFDEFHSRCWMMIVLATSSLLELRFSTFELILLNKPSSKSRSSKNASRVDENCRFKGAMIYVEEWLMLLFIGTPVIRDTKQLYEKKLRISDLNTFDSSRDIIIQGNQQSDEVMKLYEKQRHKAKQMEKSMMQLEKIRKVTDELLYQCIPSTVARKIRNGTPAIDTIQTFDEVTICFTKVVNFAAKCMHIGVEQVIELLNRMYSLYDALTENHKVYKVETVNDSYMLVSGAPHRTPLHAAHIVDTALEIIEVTLLSLYWPESIGNIPANNKNKTVYTNENLHLYIGCHTGPIVAGVVGYKTPRYCLFGDTVNTSSRMMSHGSPDKVHISESCAQSLSPYPYEIECRGEIPIKGKGNMKTYFVTGRKPEFVLQDTTDGVSRNFAEVLKEDMLKDDDIPSENSDDSAKFSINLSDASGTTEEESAPASPKDDGELEMNKKISEKKDRKSSRGGSRRSSKSGQKRRQSQPLSNTTSPMNENPDVENQQSSSGFVNNQNTTEVLNEAARRLVETKIKDVKNEQKKKQDITFSLDNPKEILKEAPSEADLQAVDNNADEATLFKSKPKAPERSRLIKLNPANKVSSVSISSKPIQPTPDEVAVNNVSTDTTENAPNDDNDQVTQEIGNQEDTVQQYREMVKQGRFDPVQDLPFCSPQAAIFKDLAQPLCLALTELLIIRPKNPIMYLAIWLRNYSMDSSKFDWVIHSG</sequence>
<evidence type="ECO:0000313" key="9">
    <source>
        <dbReference type="EMBL" id="KAH9595531.1"/>
    </source>
</evidence>
<dbReference type="InterPro" id="IPR011644">
    <property type="entry name" value="Heme_NO-bd"/>
</dbReference>
<feature type="compositionally biased region" description="Polar residues" evidence="8">
    <location>
        <begin position="669"/>
        <end position="679"/>
    </location>
</feature>
<dbReference type="GO" id="GO:0070026">
    <property type="term" value="F:nitric oxide binding"/>
    <property type="evidence" value="ECO:0007669"/>
    <property type="project" value="TreeGrafter"/>
</dbReference>
<dbReference type="InterPro" id="IPR049630">
    <property type="entry name" value="DYDC-like_DD"/>
</dbReference>
<dbReference type="Pfam" id="PF07700">
    <property type="entry name" value="HNOB"/>
    <property type="match status" value="1"/>
</dbReference>
<dbReference type="CTD" id="24591183"/>
<keyword evidence="6" id="KW-0456">Lyase</keyword>
<dbReference type="SUPFAM" id="SSF55073">
    <property type="entry name" value="Nucleotide cyclase"/>
    <property type="match status" value="1"/>
</dbReference>
<dbReference type="KEGG" id="shx:MS3_00001538"/>
<name>A0A6A5DZD0_SCHHA</name>
<dbReference type="GO" id="GO:0038060">
    <property type="term" value="P:nitric oxide-cGMP-mediated signaling"/>
    <property type="evidence" value="ECO:0007669"/>
    <property type="project" value="TreeGrafter"/>
</dbReference>
<dbReference type="Gene3D" id="3.30.70.1230">
    <property type="entry name" value="Nucleotide cyclase"/>
    <property type="match status" value="1"/>
</dbReference>
<dbReference type="GO" id="GO:0020037">
    <property type="term" value="F:heme binding"/>
    <property type="evidence" value="ECO:0007669"/>
    <property type="project" value="InterPro"/>
</dbReference>
<reference evidence="9" key="3">
    <citation type="submission" date="2021-06" db="EMBL/GenBank/DDBJ databases">
        <title>Chromosome-level genome assembly for S. haematobium.</title>
        <authorList>
            <person name="Stroehlein A.J."/>
        </authorList>
    </citation>
    <scope>NUCLEOTIDE SEQUENCE</scope>
</reference>
<reference evidence="9" key="1">
    <citation type="journal article" date="2012" name="Nat. Genet.">
        <title>Whole-genome sequence of Schistosoma haematobium.</title>
        <authorList>
            <person name="Young N.D."/>
            <person name="Jex A.R."/>
            <person name="Li B."/>
            <person name="Liu S."/>
            <person name="Yang L."/>
            <person name="Xiong Z."/>
            <person name="Li Y."/>
            <person name="Cantacessi C."/>
            <person name="Hall R.S."/>
            <person name="Xu X."/>
            <person name="Chen F."/>
            <person name="Wu X."/>
            <person name="Zerlotini A."/>
            <person name="Oliveira G."/>
            <person name="Hofmann A."/>
            <person name="Zhang G."/>
            <person name="Fang X."/>
            <person name="Kang Y."/>
            <person name="Campbell B.E."/>
            <person name="Loukas A."/>
            <person name="Ranganathan S."/>
            <person name="Rollinson D."/>
            <person name="Rinaldi G."/>
            <person name="Brindley P.J."/>
            <person name="Yang H."/>
            <person name="Wang J."/>
            <person name="Wang J."/>
            <person name="Gasser R.B."/>
        </authorList>
    </citation>
    <scope>NUCLEOTIDE SEQUENCE</scope>
</reference>
<dbReference type="CDD" id="cd22966">
    <property type="entry name" value="DD_DYDC-like"/>
    <property type="match status" value="1"/>
</dbReference>
<dbReference type="InterPro" id="IPR024096">
    <property type="entry name" value="NO_sig/Golgi_transp_ligand-bd"/>
</dbReference>
<keyword evidence="5" id="KW-0342">GTP-binding</keyword>
<dbReference type="Pfam" id="PF07701">
    <property type="entry name" value="HNOBA"/>
    <property type="match status" value="1"/>
</dbReference>
<reference evidence="9" key="2">
    <citation type="journal article" date="2019" name="Gigascience">
        <title>High-quality Schistosoma haematobium genome achieved by single-molecule and long-range sequencing.</title>
        <authorList>
            <person name="Stroehlein A.J."/>
            <person name="Korhonen P.K."/>
            <person name="Chong T.M."/>
            <person name="Lim Y.L."/>
            <person name="Chan K.G."/>
            <person name="Webster B."/>
            <person name="Rollinson D."/>
            <person name="Brindley P.J."/>
            <person name="Gasser R.B."/>
            <person name="Young N.D."/>
        </authorList>
    </citation>
    <scope>NUCLEOTIDE SEQUENCE</scope>
</reference>
<protein>
    <recommendedName>
        <fullName evidence="2">guanylate cyclase</fullName>
        <ecNumber evidence="2">4.6.1.2</ecNumber>
    </recommendedName>
</protein>
<dbReference type="PROSITE" id="PS50125">
    <property type="entry name" value="GUANYLATE_CYCLASE_2"/>
    <property type="match status" value="1"/>
</dbReference>
<evidence type="ECO:0000256" key="6">
    <source>
        <dbReference type="ARBA" id="ARBA00023239"/>
    </source>
</evidence>
<evidence type="ECO:0000256" key="3">
    <source>
        <dbReference type="ARBA" id="ARBA00022490"/>
    </source>
</evidence>
<keyword evidence="7" id="KW-0141">cGMP biosynthesis</keyword>
<comment type="caution">
    <text evidence="9">The sequence shown here is derived from an EMBL/GenBank/DDBJ whole genome shotgun (WGS) entry which is preliminary data.</text>
</comment>
<dbReference type="SMART" id="SM00044">
    <property type="entry name" value="CYCc"/>
    <property type="match status" value="1"/>
</dbReference>
<evidence type="ECO:0000256" key="4">
    <source>
        <dbReference type="ARBA" id="ARBA00022741"/>
    </source>
</evidence>
<keyword evidence="10" id="KW-1185">Reference proteome</keyword>
<dbReference type="InterPro" id="IPR001054">
    <property type="entry name" value="A/G_cyclase"/>
</dbReference>
<comment type="subcellular location">
    <subcellularLocation>
        <location evidence="1">Cytoplasm</location>
    </subcellularLocation>
</comment>
<dbReference type="GO" id="GO:0070482">
    <property type="term" value="P:response to oxygen levels"/>
    <property type="evidence" value="ECO:0007669"/>
    <property type="project" value="TreeGrafter"/>
</dbReference>
<dbReference type="InterPro" id="IPR011645">
    <property type="entry name" value="HNOB_dom_associated"/>
</dbReference>
<dbReference type="AlphaFoldDB" id="A0A6A5DZD0"/>
<accession>A0A6A5DZD0</accession>
<dbReference type="GO" id="GO:0008074">
    <property type="term" value="C:guanylate cyclase complex, soluble"/>
    <property type="evidence" value="ECO:0007669"/>
    <property type="project" value="TreeGrafter"/>
</dbReference>
<evidence type="ECO:0000256" key="1">
    <source>
        <dbReference type="ARBA" id="ARBA00004496"/>
    </source>
</evidence>
<evidence type="ECO:0000256" key="8">
    <source>
        <dbReference type="SAM" id="MobiDB-lite"/>
    </source>
</evidence>
<feature type="compositionally biased region" description="Basic and acidic residues" evidence="8">
    <location>
        <begin position="689"/>
        <end position="706"/>
    </location>
</feature>
<dbReference type="SUPFAM" id="SSF111126">
    <property type="entry name" value="Ligand-binding domain in the NO signalling and Golgi transport"/>
    <property type="match status" value="1"/>
</dbReference>